<feature type="transmembrane region" description="Helical" evidence="5">
    <location>
        <begin position="171"/>
        <end position="194"/>
    </location>
</feature>
<keyword evidence="2 5" id="KW-0812">Transmembrane</keyword>
<dbReference type="PANTHER" id="PTHR30238:SF0">
    <property type="entry name" value="THYLAKOID MEMBRANE PROTEIN TERC, CHLOROPLASTIC"/>
    <property type="match status" value="1"/>
</dbReference>
<feature type="transmembrane region" description="Helical" evidence="5">
    <location>
        <begin position="386"/>
        <end position="411"/>
    </location>
</feature>
<gene>
    <name evidence="6" type="ORF">QN277_001733</name>
</gene>
<feature type="transmembrane region" description="Helical" evidence="5">
    <location>
        <begin position="332"/>
        <end position="350"/>
    </location>
</feature>
<dbReference type="PANTHER" id="PTHR30238">
    <property type="entry name" value="MEMBRANE BOUND PREDICTED REDOX MODULATOR"/>
    <property type="match status" value="1"/>
</dbReference>
<evidence type="ECO:0008006" key="8">
    <source>
        <dbReference type="Google" id="ProtNLM"/>
    </source>
</evidence>
<evidence type="ECO:0000313" key="7">
    <source>
        <dbReference type="Proteomes" id="UP001293593"/>
    </source>
</evidence>
<evidence type="ECO:0000256" key="4">
    <source>
        <dbReference type="ARBA" id="ARBA00023136"/>
    </source>
</evidence>
<dbReference type="Pfam" id="PF03741">
    <property type="entry name" value="TerC"/>
    <property type="match status" value="1"/>
</dbReference>
<accession>A0AAE1THC7</accession>
<evidence type="ECO:0000313" key="6">
    <source>
        <dbReference type="EMBL" id="KAK4284976.1"/>
    </source>
</evidence>
<comment type="caution">
    <text evidence="6">The sequence shown here is derived from an EMBL/GenBank/DDBJ whole genome shotgun (WGS) entry which is preliminary data.</text>
</comment>
<feature type="transmembrane region" description="Helical" evidence="5">
    <location>
        <begin position="206"/>
        <end position="228"/>
    </location>
</feature>
<reference evidence="6" key="1">
    <citation type="submission" date="2023-10" db="EMBL/GenBank/DDBJ databases">
        <title>Chromosome-level genome of the transformable northern wattle, Acacia crassicarpa.</title>
        <authorList>
            <person name="Massaro I."/>
            <person name="Sinha N.R."/>
            <person name="Poethig S."/>
            <person name="Leichty A.R."/>
        </authorList>
    </citation>
    <scope>NUCLEOTIDE SEQUENCE</scope>
    <source>
        <strain evidence="6">Acra3RX</strain>
        <tissue evidence="6">Leaf</tissue>
    </source>
</reference>
<feature type="transmembrane region" description="Helical" evidence="5">
    <location>
        <begin position="362"/>
        <end position="380"/>
    </location>
</feature>
<dbReference type="NCBIfam" id="TIGR03718">
    <property type="entry name" value="R_switched_Alx"/>
    <property type="match status" value="1"/>
</dbReference>
<protein>
    <recommendedName>
        <fullName evidence="8">Thylakoid membrane protein TERC, chloroplastic</fullName>
    </recommendedName>
</protein>
<proteinExistence type="predicted"/>
<evidence type="ECO:0000256" key="3">
    <source>
        <dbReference type="ARBA" id="ARBA00022989"/>
    </source>
</evidence>
<sequence>MSPGLVTHVLSCLRRSPCSSLMLPLKYRSAFLVRSCLSAGLISIGDQVSASVPGSSSFIAHTCSHLPTSGVLRRVPALKWPAIHSYLCPRAYCAPFSCSKGTDDDDNKKINDHHPHEEDNIVDNKSYVSSSSDNEANYMSSVRRFTFWVSATITFDIGVGFIEGIDKASEFFTGYILEQLLSADNLCVFILIFKYFKVPKKHQNRVLSYGIAGAIFFRLTFILLGSATLQKFEVLNLGLASILLYSSFKLFHSDDEEEEEDKKSDLSDNLVVKTCKRLIPVTTFYDGNRFITNQNGVWKATPLLLSVAVIEVSDIAFAVDSVSAVFGVTRDPFIVFSSNLFAIMSLRSLYSVISKVMSDLKYLQPSVAVVLGFFGCKMILMDYFGIIHVSTVTSLGFVASSLTIGVLLSVLKKSKKLG</sequence>
<dbReference type="InterPro" id="IPR022369">
    <property type="entry name" value="Integral_membrane_TerC_rswitch"/>
</dbReference>
<dbReference type="GO" id="GO:0016020">
    <property type="term" value="C:membrane"/>
    <property type="evidence" value="ECO:0007669"/>
    <property type="project" value="UniProtKB-SubCell"/>
</dbReference>
<organism evidence="6 7">
    <name type="scientific">Acacia crassicarpa</name>
    <name type="common">northern wattle</name>
    <dbReference type="NCBI Taxonomy" id="499986"/>
    <lineage>
        <taxon>Eukaryota</taxon>
        <taxon>Viridiplantae</taxon>
        <taxon>Streptophyta</taxon>
        <taxon>Embryophyta</taxon>
        <taxon>Tracheophyta</taxon>
        <taxon>Spermatophyta</taxon>
        <taxon>Magnoliopsida</taxon>
        <taxon>eudicotyledons</taxon>
        <taxon>Gunneridae</taxon>
        <taxon>Pentapetalae</taxon>
        <taxon>rosids</taxon>
        <taxon>fabids</taxon>
        <taxon>Fabales</taxon>
        <taxon>Fabaceae</taxon>
        <taxon>Caesalpinioideae</taxon>
        <taxon>mimosoid clade</taxon>
        <taxon>Acacieae</taxon>
        <taxon>Acacia</taxon>
    </lineage>
</organism>
<keyword evidence="4 5" id="KW-0472">Membrane</keyword>
<dbReference type="EMBL" id="JAWXYG010000001">
    <property type="protein sequence ID" value="KAK4284976.1"/>
    <property type="molecule type" value="Genomic_DNA"/>
</dbReference>
<dbReference type="InterPro" id="IPR005496">
    <property type="entry name" value="Integral_membrane_TerC"/>
</dbReference>
<dbReference type="AlphaFoldDB" id="A0AAE1THC7"/>
<evidence type="ECO:0000256" key="1">
    <source>
        <dbReference type="ARBA" id="ARBA00004141"/>
    </source>
</evidence>
<name>A0AAE1THC7_9FABA</name>
<evidence type="ECO:0000256" key="5">
    <source>
        <dbReference type="SAM" id="Phobius"/>
    </source>
</evidence>
<dbReference type="Proteomes" id="UP001293593">
    <property type="component" value="Unassembled WGS sequence"/>
</dbReference>
<keyword evidence="3 5" id="KW-1133">Transmembrane helix</keyword>
<keyword evidence="7" id="KW-1185">Reference proteome</keyword>
<evidence type="ECO:0000256" key="2">
    <source>
        <dbReference type="ARBA" id="ARBA00022692"/>
    </source>
</evidence>
<comment type="subcellular location">
    <subcellularLocation>
        <location evidence="1">Membrane</location>
        <topology evidence="1">Multi-pass membrane protein</topology>
    </subcellularLocation>
</comment>